<dbReference type="Pfam" id="PF05593">
    <property type="entry name" value="RHS_repeat"/>
    <property type="match status" value="2"/>
</dbReference>
<comment type="caution">
    <text evidence="1">The sequence shown here is derived from an EMBL/GenBank/DDBJ whole genome shotgun (WGS) entry which is preliminary data.</text>
</comment>
<organism evidence="1 2">
    <name type="scientific">Arachnia propionica</name>
    <dbReference type="NCBI Taxonomy" id="1750"/>
    <lineage>
        <taxon>Bacteria</taxon>
        <taxon>Bacillati</taxon>
        <taxon>Actinomycetota</taxon>
        <taxon>Actinomycetes</taxon>
        <taxon>Propionibacteriales</taxon>
        <taxon>Propionibacteriaceae</taxon>
        <taxon>Arachnia</taxon>
    </lineage>
</organism>
<evidence type="ECO:0000313" key="1">
    <source>
        <dbReference type="EMBL" id="RRD45961.1"/>
    </source>
</evidence>
<gene>
    <name evidence="1" type="ORF">EII35_15680</name>
</gene>
<dbReference type="NCBIfam" id="TIGR01643">
    <property type="entry name" value="YD_repeat_2x"/>
    <property type="match status" value="2"/>
</dbReference>
<dbReference type="InterPro" id="IPR006530">
    <property type="entry name" value="YD"/>
</dbReference>
<dbReference type="Proteomes" id="UP000280935">
    <property type="component" value="Unassembled WGS sequence"/>
</dbReference>
<reference evidence="1 2" key="1">
    <citation type="submission" date="2018-11" db="EMBL/GenBank/DDBJ databases">
        <title>Genomes From Bacteria Associated with the Canine Oral Cavity: a Test Case for Automated Genome-Based Taxonomic Assignment.</title>
        <authorList>
            <person name="Coil D.A."/>
            <person name="Jospin G."/>
            <person name="Darling A.E."/>
            <person name="Wallis C."/>
            <person name="Davis I.J."/>
            <person name="Harris S."/>
            <person name="Eisen J.A."/>
            <person name="Holcombe L.J."/>
            <person name="O'Flynn C."/>
        </authorList>
    </citation>
    <scope>NUCLEOTIDE SEQUENCE [LARGE SCALE GENOMIC DNA]</scope>
    <source>
        <strain evidence="1 2">OH2822_COT-296</strain>
    </source>
</reference>
<dbReference type="PANTHER" id="PTHR32305">
    <property type="match status" value="1"/>
</dbReference>
<dbReference type="PANTHER" id="PTHR32305:SF15">
    <property type="entry name" value="PROTEIN RHSA-RELATED"/>
    <property type="match status" value="1"/>
</dbReference>
<sequence length="115" mass="12480">VTVVSDEDGSRSNTWVADARGRVVGITDSDGNHSTMAYDQWGNQVLATDPEGNTTARAFDERGRLIIEQLPSGAVTRLGYDELDRLTEIISLEDGTEVARTCMSYTGAQQQPSTI</sequence>
<feature type="non-terminal residue" evidence="1">
    <location>
        <position position="115"/>
    </location>
</feature>
<dbReference type="Gene3D" id="2.180.10.10">
    <property type="entry name" value="RHS repeat-associated core"/>
    <property type="match status" value="1"/>
</dbReference>
<feature type="non-terminal residue" evidence="1">
    <location>
        <position position="1"/>
    </location>
</feature>
<protein>
    <submittedName>
        <fullName evidence="1">RHS repeat protein</fullName>
    </submittedName>
</protein>
<name>A0A3P1WI17_9ACTN</name>
<accession>A0A3P1WI17</accession>
<dbReference type="InterPro" id="IPR050708">
    <property type="entry name" value="T6SS_VgrG/RHS"/>
</dbReference>
<dbReference type="InterPro" id="IPR031325">
    <property type="entry name" value="RHS_repeat"/>
</dbReference>
<dbReference type="OrthoDB" id="3712874at2"/>
<dbReference type="EMBL" id="RQYT01000164">
    <property type="protein sequence ID" value="RRD45961.1"/>
    <property type="molecule type" value="Genomic_DNA"/>
</dbReference>
<proteinExistence type="predicted"/>
<dbReference type="AlphaFoldDB" id="A0A3P1WI17"/>
<evidence type="ECO:0000313" key="2">
    <source>
        <dbReference type="Proteomes" id="UP000280935"/>
    </source>
</evidence>